<keyword evidence="11 13" id="KW-0472">Membrane</keyword>
<protein>
    <submittedName>
        <fullName evidence="15">Cytochrome b</fullName>
    </submittedName>
</protein>
<evidence type="ECO:0000256" key="5">
    <source>
        <dbReference type="ARBA" id="ARBA00022617"/>
    </source>
</evidence>
<dbReference type="PANTHER" id="PTHR30529">
    <property type="entry name" value="CYTOCHROME B561"/>
    <property type="match status" value="1"/>
</dbReference>
<dbReference type="PANTHER" id="PTHR30529:SF1">
    <property type="entry name" value="CYTOCHROME B561 HOMOLOG 2"/>
    <property type="match status" value="1"/>
</dbReference>
<dbReference type="GO" id="GO:0046872">
    <property type="term" value="F:metal ion binding"/>
    <property type="evidence" value="ECO:0007669"/>
    <property type="project" value="UniProtKB-KW"/>
</dbReference>
<evidence type="ECO:0000256" key="12">
    <source>
        <dbReference type="ARBA" id="ARBA00037975"/>
    </source>
</evidence>
<evidence type="ECO:0000256" key="13">
    <source>
        <dbReference type="SAM" id="Phobius"/>
    </source>
</evidence>
<dbReference type="EMBL" id="CP035033">
    <property type="protein sequence ID" value="QAB14975.1"/>
    <property type="molecule type" value="Genomic_DNA"/>
</dbReference>
<evidence type="ECO:0000256" key="2">
    <source>
        <dbReference type="ARBA" id="ARBA00004651"/>
    </source>
</evidence>
<evidence type="ECO:0000256" key="9">
    <source>
        <dbReference type="ARBA" id="ARBA00022989"/>
    </source>
</evidence>
<feature type="domain" description="Cytochrome b561 bacterial/Ni-hydrogenase" evidence="14">
    <location>
        <begin position="10"/>
        <end position="180"/>
    </location>
</feature>
<reference evidence="15 16" key="1">
    <citation type="journal article" date="2018" name="Environ. Microbiol.">
        <title>Genomes of ubiquitous marine and hypersaline Hydrogenovibrio, Thiomicrorhabdus and Thiomicrospira spp. encode a diversity of mechanisms to sustain chemolithoautotrophy in heterogeneous environments.</title>
        <authorList>
            <person name="Scott K.M."/>
            <person name="Williams J."/>
            <person name="Porter C.M.B."/>
            <person name="Russel S."/>
            <person name="Harmer T.L."/>
            <person name="Paul J.H."/>
            <person name="Antonen K.M."/>
            <person name="Bridges M.K."/>
            <person name="Camper G.J."/>
            <person name="Campla C.K."/>
            <person name="Casella L.G."/>
            <person name="Chase E."/>
            <person name="Conrad J.W."/>
            <person name="Cruz M.C."/>
            <person name="Dunlap D.S."/>
            <person name="Duran L."/>
            <person name="Fahsbender E.M."/>
            <person name="Goldsmith D.B."/>
            <person name="Keeley R.F."/>
            <person name="Kondoff M.R."/>
            <person name="Kussy B.I."/>
            <person name="Lane M.K."/>
            <person name="Lawler S."/>
            <person name="Leigh B.A."/>
            <person name="Lewis C."/>
            <person name="Lostal L.M."/>
            <person name="Marking D."/>
            <person name="Mancera P.A."/>
            <person name="McClenthan E.C."/>
            <person name="McIntyre E.A."/>
            <person name="Mine J.A."/>
            <person name="Modi S."/>
            <person name="Moore B.D."/>
            <person name="Morgan W.A."/>
            <person name="Nelson K.M."/>
            <person name="Nguyen K.N."/>
            <person name="Ogburn N."/>
            <person name="Parrino D.G."/>
            <person name="Pedapudi A.D."/>
            <person name="Pelham R.P."/>
            <person name="Preece A.M."/>
            <person name="Rampersad E.A."/>
            <person name="Richardson J.C."/>
            <person name="Rodgers C.M."/>
            <person name="Schaffer B.L."/>
            <person name="Sheridan N.E."/>
            <person name="Solone M.R."/>
            <person name="Staley Z.R."/>
            <person name="Tabuchi M."/>
            <person name="Waide R.J."/>
            <person name="Wanjugi P.W."/>
            <person name="Young S."/>
            <person name="Clum A."/>
            <person name="Daum C."/>
            <person name="Huntemann M."/>
            <person name="Ivanova N."/>
            <person name="Kyrpides N."/>
            <person name="Mikhailova N."/>
            <person name="Palaniappan K."/>
            <person name="Pillay M."/>
            <person name="Reddy T.B.K."/>
            <person name="Shapiro N."/>
            <person name="Stamatis D."/>
            <person name="Varghese N."/>
            <person name="Woyke T."/>
            <person name="Boden R."/>
            <person name="Freyermuth S.K."/>
            <person name="Kerfeld C.A."/>
        </authorList>
    </citation>
    <scope>NUCLEOTIDE SEQUENCE [LARGE SCALE GENOMIC DNA]</scope>
    <source>
        <strain evidence="15 16">JR-2</strain>
    </source>
</reference>
<dbReference type="InterPro" id="IPR052168">
    <property type="entry name" value="Cytochrome_b561_oxidase"/>
</dbReference>
<keyword evidence="16" id="KW-1185">Reference proteome</keyword>
<keyword evidence="9 13" id="KW-1133">Transmembrane helix</keyword>
<evidence type="ECO:0000256" key="6">
    <source>
        <dbReference type="ARBA" id="ARBA00022692"/>
    </source>
</evidence>
<feature type="transmembrane region" description="Helical" evidence="13">
    <location>
        <begin position="144"/>
        <end position="164"/>
    </location>
</feature>
<dbReference type="InterPro" id="IPR016174">
    <property type="entry name" value="Di-haem_cyt_TM"/>
</dbReference>
<dbReference type="RefSeq" id="WP_128384593.1">
    <property type="nucleotide sequence ID" value="NZ_CP035033.1"/>
</dbReference>
<feature type="transmembrane region" description="Helical" evidence="13">
    <location>
        <begin position="85"/>
        <end position="111"/>
    </location>
</feature>
<name>A0A410H236_9GAMM</name>
<keyword evidence="3" id="KW-0813">Transport</keyword>
<feature type="transmembrane region" description="Helical" evidence="13">
    <location>
        <begin position="12"/>
        <end position="35"/>
    </location>
</feature>
<dbReference type="GO" id="GO:0020037">
    <property type="term" value="F:heme binding"/>
    <property type="evidence" value="ECO:0007669"/>
    <property type="project" value="TreeGrafter"/>
</dbReference>
<sequence length="184" mass="20455">MKLTNSFSGYGWISIALHWVIAVGIIGLFALGLWMVDLSFYSPWYHDAPAIHKSLGVLLIGLMALRLVWRWGNPTPKPPANHSRFVTFAAHSAHALLYLLVFALGVSGYFISTAEGHGIDVFNWFTVPAYPLGIENQADIAGEFHYWIAVTLIALAGLHMLAALKHHFIDKDVTLKRMLKATDE</sequence>
<evidence type="ECO:0000256" key="4">
    <source>
        <dbReference type="ARBA" id="ARBA00022475"/>
    </source>
</evidence>
<keyword evidence="8" id="KW-0249">Electron transport</keyword>
<evidence type="ECO:0000313" key="15">
    <source>
        <dbReference type="EMBL" id="QAB14975.1"/>
    </source>
</evidence>
<dbReference type="AlphaFoldDB" id="A0A410H236"/>
<evidence type="ECO:0000256" key="3">
    <source>
        <dbReference type="ARBA" id="ARBA00022448"/>
    </source>
</evidence>
<keyword evidence="5" id="KW-0349">Heme</keyword>
<proteinExistence type="inferred from homology"/>
<comment type="subcellular location">
    <subcellularLocation>
        <location evidence="2">Cell membrane</location>
        <topology evidence="2">Multi-pass membrane protein</topology>
    </subcellularLocation>
</comment>
<dbReference type="GO" id="GO:0005886">
    <property type="term" value="C:plasma membrane"/>
    <property type="evidence" value="ECO:0007669"/>
    <property type="project" value="UniProtKB-SubCell"/>
</dbReference>
<gene>
    <name evidence="15" type="ORF">EPV75_04455</name>
</gene>
<evidence type="ECO:0000256" key="7">
    <source>
        <dbReference type="ARBA" id="ARBA00022723"/>
    </source>
</evidence>
<evidence type="ECO:0000313" key="16">
    <source>
        <dbReference type="Proteomes" id="UP000285478"/>
    </source>
</evidence>
<comment type="similarity">
    <text evidence="12">Belongs to the cytochrome b561 family.</text>
</comment>
<keyword evidence="10" id="KW-0408">Iron</keyword>
<dbReference type="GO" id="GO:0009055">
    <property type="term" value="F:electron transfer activity"/>
    <property type="evidence" value="ECO:0007669"/>
    <property type="project" value="InterPro"/>
</dbReference>
<comment type="cofactor">
    <cofactor evidence="1">
        <name>heme b</name>
        <dbReference type="ChEBI" id="CHEBI:60344"/>
    </cofactor>
</comment>
<dbReference type="InterPro" id="IPR011577">
    <property type="entry name" value="Cyt_b561_bac/Ni-Hgenase"/>
</dbReference>
<evidence type="ECO:0000259" key="14">
    <source>
        <dbReference type="Pfam" id="PF01292"/>
    </source>
</evidence>
<dbReference type="Pfam" id="PF01292">
    <property type="entry name" value="Ni_hydr_CYTB"/>
    <property type="match status" value="1"/>
</dbReference>
<accession>A0A410H236</accession>
<dbReference type="KEGG" id="htr:EPV75_04455"/>
<keyword evidence="7" id="KW-0479">Metal-binding</keyword>
<keyword evidence="4" id="KW-1003">Cell membrane</keyword>
<dbReference type="Proteomes" id="UP000285478">
    <property type="component" value="Chromosome"/>
</dbReference>
<evidence type="ECO:0000256" key="11">
    <source>
        <dbReference type="ARBA" id="ARBA00023136"/>
    </source>
</evidence>
<keyword evidence="6 13" id="KW-0812">Transmembrane</keyword>
<dbReference type="GO" id="GO:0022904">
    <property type="term" value="P:respiratory electron transport chain"/>
    <property type="evidence" value="ECO:0007669"/>
    <property type="project" value="InterPro"/>
</dbReference>
<evidence type="ECO:0000256" key="1">
    <source>
        <dbReference type="ARBA" id="ARBA00001970"/>
    </source>
</evidence>
<dbReference type="SUPFAM" id="SSF81342">
    <property type="entry name" value="Transmembrane di-heme cytochromes"/>
    <property type="match status" value="1"/>
</dbReference>
<evidence type="ECO:0000256" key="8">
    <source>
        <dbReference type="ARBA" id="ARBA00022982"/>
    </source>
</evidence>
<feature type="transmembrane region" description="Helical" evidence="13">
    <location>
        <begin position="55"/>
        <end position="73"/>
    </location>
</feature>
<evidence type="ECO:0000256" key="10">
    <source>
        <dbReference type="ARBA" id="ARBA00023004"/>
    </source>
</evidence>
<organism evidence="15 16">
    <name type="scientific">Hydrogenovibrio thermophilus</name>
    <dbReference type="NCBI Taxonomy" id="265883"/>
    <lineage>
        <taxon>Bacteria</taxon>
        <taxon>Pseudomonadati</taxon>
        <taxon>Pseudomonadota</taxon>
        <taxon>Gammaproteobacteria</taxon>
        <taxon>Thiotrichales</taxon>
        <taxon>Piscirickettsiaceae</taxon>
        <taxon>Hydrogenovibrio</taxon>
    </lineage>
</organism>